<dbReference type="InterPro" id="IPR052345">
    <property type="entry name" value="Rad_response_metalloprotease"/>
</dbReference>
<keyword evidence="5" id="KW-1185">Reference proteome</keyword>
<dbReference type="PANTHER" id="PTHR43236">
    <property type="entry name" value="ANTITOXIN HIGA1"/>
    <property type="match status" value="1"/>
</dbReference>
<feature type="domain" description="IrrE N-terminal-like" evidence="1">
    <location>
        <begin position="57"/>
        <end position="167"/>
    </location>
</feature>
<dbReference type="Proteomes" id="UP000274073">
    <property type="component" value="Chromosome"/>
</dbReference>
<reference evidence="4 5" key="1">
    <citation type="submission" date="2018-11" db="EMBL/GenBank/DDBJ databases">
        <title>Proposal to divide the Flavobacteriaceae and reorganize its genera based on Amino Acid Identity values calculated from whole genome sequences.</title>
        <authorList>
            <person name="Nicholson A.C."/>
            <person name="Gulvik C.A."/>
            <person name="Whitney A.M."/>
            <person name="Humrighouse B.W."/>
            <person name="Bell M."/>
            <person name="Holmes B."/>
            <person name="Steigerwalt A.G."/>
            <person name="Villarma A."/>
            <person name="Sheth M."/>
            <person name="Batra D."/>
            <person name="Pryor J."/>
            <person name="Bernardet J.-F."/>
            <person name="Hugo C."/>
            <person name="Kampfer P."/>
            <person name="Newman J."/>
            <person name="McQuiston J.R."/>
        </authorList>
    </citation>
    <scope>NUCLEOTIDE SEQUENCE [LARGE SCALE GENOMIC DNA]</scope>
    <source>
        <strain evidence="2 4">G0207</strain>
        <strain evidence="3 5">H5143</strain>
    </source>
</reference>
<dbReference type="PANTHER" id="PTHR43236:SF2">
    <property type="entry name" value="BLL0069 PROTEIN"/>
    <property type="match status" value="1"/>
</dbReference>
<evidence type="ECO:0000313" key="4">
    <source>
        <dbReference type="Proteomes" id="UP000274073"/>
    </source>
</evidence>
<evidence type="ECO:0000313" key="2">
    <source>
        <dbReference type="EMBL" id="AZA87559.1"/>
    </source>
</evidence>
<name>A0AAD1DNP2_9FLAO</name>
<accession>A0AAD1DNP2</accession>
<dbReference type="AlphaFoldDB" id="A0AAD1DNP2"/>
<evidence type="ECO:0000313" key="3">
    <source>
        <dbReference type="EMBL" id="AZA96060.1"/>
    </source>
</evidence>
<evidence type="ECO:0000313" key="5">
    <source>
        <dbReference type="Proteomes" id="UP000281741"/>
    </source>
</evidence>
<proteinExistence type="predicted"/>
<dbReference type="Proteomes" id="UP000281741">
    <property type="component" value="Chromosome"/>
</dbReference>
<evidence type="ECO:0000259" key="1">
    <source>
        <dbReference type="Pfam" id="PF06114"/>
    </source>
</evidence>
<dbReference type="RefSeq" id="WP_123854708.1">
    <property type="nucleotide sequence ID" value="NZ_CP033912.1"/>
</dbReference>
<gene>
    <name evidence="2" type="ORF">EG349_12525</name>
    <name evidence="3" type="ORF">EG353_10995</name>
</gene>
<dbReference type="EMBL" id="CP033912">
    <property type="protein sequence ID" value="AZA96060.1"/>
    <property type="molecule type" value="Genomic_DNA"/>
</dbReference>
<dbReference type="EMBL" id="CP033915">
    <property type="protein sequence ID" value="AZA87559.1"/>
    <property type="molecule type" value="Genomic_DNA"/>
</dbReference>
<protein>
    <submittedName>
        <fullName evidence="2">ImmA/IrrE family metallo-endopeptidase</fullName>
    </submittedName>
</protein>
<dbReference type="Gene3D" id="1.10.10.2910">
    <property type="match status" value="1"/>
</dbReference>
<organism evidence="2 4">
    <name type="scientific">Chryseobacterium shandongense</name>
    <dbReference type="NCBI Taxonomy" id="1493872"/>
    <lineage>
        <taxon>Bacteria</taxon>
        <taxon>Pseudomonadati</taxon>
        <taxon>Bacteroidota</taxon>
        <taxon>Flavobacteriia</taxon>
        <taxon>Flavobacteriales</taxon>
        <taxon>Weeksellaceae</taxon>
        <taxon>Chryseobacterium group</taxon>
        <taxon>Chryseobacterium</taxon>
    </lineage>
</organism>
<dbReference type="InterPro" id="IPR010359">
    <property type="entry name" value="IrrE_HExxH"/>
</dbReference>
<dbReference type="Pfam" id="PF06114">
    <property type="entry name" value="Peptidase_M78"/>
    <property type="match status" value="1"/>
</dbReference>
<sequence length="175" mass="19979">MNNNIEAKAQDVLKKGNAYTLPIPIKNIIKDLDITLSPYDLGKDVSGVLVIDGNKCKIGYNSTESHVRQRFTLAHELGHYVLHRNKDQEVFVDNVSYMFRKSNAKTSKGYKIEKEANQFAAAILMPKDLIEDQIKSLTNEVISDHDLICELSKIFKVSQIAMTYRLNNLGYFYDF</sequence>